<keyword evidence="1" id="KW-1133">Transmembrane helix</keyword>
<feature type="transmembrane region" description="Helical" evidence="1">
    <location>
        <begin position="27"/>
        <end position="44"/>
    </location>
</feature>
<organism evidence="2 3">
    <name type="scientific">Liquidambar formosana</name>
    <name type="common">Formosan gum</name>
    <dbReference type="NCBI Taxonomy" id="63359"/>
    <lineage>
        <taxon>Eukaryota</taxon>
        <taxon>Viridiplantae</taxon>
        <taxon>Streptophyta</taxon>
        <taxon>Embryophyta</taxon>
        <taxon>Tracheophyta</taxon>
        <taxon>Spermatophyta</taxon>
        <taxon>Magnoliopsida</taxon>
        <taxon>eudicotyledons</taxon>
        <taxon>Gunneridae</taxon>
        <taxon>Pentapetalae</taxon>
        <taxon>Saxifragales</taxon>
        <taxon>Altingiaceae</taxon>
        <taxon>Liquidambar</taxon>
    </lineage>
</organism>
<proteinExistence type="predicted"/>
<keyword evidence="3" id="KW-1185">Reference proteome</keyword>
<keyword evidence="1" id="KW-0472">Membrane</keyword>
<comment type="caution">
    <text evidence="2">The sequence shown here is derived from an EMBL/GenBank/DDBJ whole genome shotgun (WGS) entry which is preliminary data.</text>
</comment>
<evidence type="ECO:0000313" key="2">
    <source>
        <dbReference type="EMBL" id="KAK9268457.1"/>
    </source>
</evidence>
<dbReference type="EMBL" id="JBBPBK010000015">
    <property type="protein sequence ID" value="KAK9268457.1"/>
    <property type="molecule type" value="Genomic_DNA"/>
</dbReference>
<dbReference type="Proteomes" id="UP001415857">
    <property type="component" value="Unassembled WGS sequence"/>
</dbReference>
<accession>A0AAP0N8D4</accession>
<protein>
    <submittedName>
        <fullName evidence="2">Uncharacterized protein</fullName>
    </submittedName>
</protein>
<evidence type="ECO:0000313" key="3">
    <source>
        <dbReference type="Proteomes" id="UP001415857"/>
    </source>
</evidence>
<evidence type="ECO:0000256" key="1">
    <source>
        <dbReference type="SAM" id="Phobius"/>
    </source>
</evidence>
<sequence>MFHIMYVQKGRDSQSPFCLWPFGTRSLANHLFYLWVVLGVYSWLKMFQRVGGLRCLILVCTKNFNKGIFEYPKLPIYGVEKHKLFWVSASRKVGNISFNGV</sequence>
<gene>
    <name evidence="2" type="ORF">L1049_000208</name>
</gene>
<name>A0AAP0N8D4_LIQFO</name>
<dbReference type="AlphaFoldDB" id="A0AAP0N8D4"/>
<reference evidence="2 3" key="1">
    <citation type="journal article" date="2024" name="Plant J.">
        <title>Genome sequences and population genomics reveal climatic adaptation and genomic divergence between two closely related sweetgum species.</title>
        <authorList>
            <person name="Xu W.Q."/>
            <person name="Ren C.Q."/>
            <person name="Zhang X.Y."/>
            <person name="Comes H.P."/>
            <person name="Liu X.H."/>
            <person name="Li Y.G."/>
            <person name="Kettle C.J."/>
            <person name="Jalonen R."/>
            <person name="Gaisberger H."/>
            <person name="Ma Y.Z."/>
            <person name="Qiu Y.X."/>
        </authorList>
    </citation>
    <scope>NUCLEOTIDE SEQUENCE [LARGE SCALE GENOMIC DNA]</scope>
    <source>
        <strain evidence="2">Hangzhou</strain>
    </source>
</reference>
<keyword evidence="1" id="KW-0812">Transmembrane</keyword>